<proteinExistence type="predicted"/>
<accession>A0ABX6DIA5</accession>
<dbReference type="RefSeq" id="WP_153741891.1">
    <property type="nucleotide sequence ID" value="NZ_CP045843.1"/>
</dbReference>
<gene>
    <name evidence="1" type="ORF">GHC21_00600</name>
</gene>
<sequence>MITLITNDLFYRLGIEPFQSFSFGVDAKDKHIVIVDDGINCIYFVDVTNIVEDAYFLADPMVFLLRNILFITSRKSHPDYISNVLKKIIHPFYLPPRLSNYETTVLIDLAANVPKTISIKKREIKYKSWHNFKLAAFNKLGIKNNAMFAILFNSWKNMAHPKIHQSYL</sequence>
<name>A0ABX6DIA5_KLUIN</name>
<evidence type="ECO:0000313" key="2">
    <source>
        <dbReference type="Proteomes" id="UP000344450"/>
    </source>
</evidence>
<dbReference type="EMBL" id="CP045845">
    <property type="protein sequence ID" value="QGH28246.1"/>
    <property type="molecule type" value="Genomic_DNA"/>
</dbReference>
<keyword evidence="2" id="KW-1185">Reference proteome</keyword>
<protein>
    <submittedName>
        <fullName evidence="1">Uncharacterized protein</fullName>
    </submittedName>
</protein>
<organism evidence="1 2">
    <name type="scientific">Kluyvera intermedia</name>
    <name type="common">Enterobacter intermedius</name>
    <dbReference type="NCBI Taxonomy" id="61648"/>
    <lineage>
        <taxon>Bacteria</taxon>
        <taxon>Pseudomonadati</taxon>
        <taxon>Pseudomonadota</taxon>
        <taxon>Gammaproteobacteria</taxon>
        <taxon>Enterobacterales</taxon>
        <taxon>Enterobacteriaceae</taxon>
        <taxon>Kluyvera</taxon>
    </lineage>
</organism>
<reference evidence="1 2" key="1">
    <citation type="submission" date="2019-10" db="EMBL/GenBank/DDBJ databases">
        <title>Complete genome sequencing of drug resistant plasmids in Kluyvera intermedia.</title>
        <authorList>
            <person name="Ke C."/>
            <person name="Jian S."/>
        </authorList>
    </citation>
    <scope>NUCLEOTIDE SEQUENCE [LARGE SCALE GENOMIC DNA]</scope>
    <source>
        <strain evidence="1 2">N2-1</strain>
    </source>
</reference>
<dbReference type="Proteomes" id="UP000344450">
    <property type="component" value="Chromosome"/>
</dbReference>
<dbReference type="GeneID" id="91970863"/>
<evidence type="ECO:0000313" key="1">
    <source>
        <dbReference type="EMBL" id="QGH28246.1"/>
    </source>
</evidence>